<evidence type="ECO:0000256" key="11">
    <source>
        <dbReference type="ARBA" id="ARBA00029597"/>
    </source>
</evidence>
<dbReference type="Pfam" id="PF22456">
    <property type="entry name" value="PqqF-like_C_4"/>
    <property type="match status" value="1"/>
</dbReference>
<dbReference type="RefSeq" id="WP_041017708.1">
    <property type="nucleotide sequence ID" value="NZ_CCEJ010000005.1"/>
</dbReference>
<keyword evidence="20" id="KW-1185">Reference proteome</keyword>
<keyword evidence="8" id="KW-0378">Hydrolase</keyword>
<dbReference type="PANTHER" id="PTHR43690:SF18">
    <property type="entry name" value="INSULIN-DEGRADING ENZYME-RELATED"/>
    <property type="match status" value="1"/>
</dbReference>
<proteinExistence type="inferred from homology"/>
<gene>
    <name evidence="19" type="ORF">CSEC_1363</name>
</gene>
<evidence type="ECO:0000313" key="19">
    <source>
        <dbReference type="EMBL" id="CDR34183.1"/>
    </source>
</evidence>
<accession>A0A090D2A9</accession>
<evidence type="ECO:0000256" key="12">
    <source>
        <dbReference type="ARBA" id="ARBA00031184"/>
    </source>
</evidence>
<dbReference type="InterPro" id="IPR011765">
    <property type="entry name" value="Pept_M16_N"/>
</dbReference>
<dbReference type="InterPro" id="IPR054734">
    <property type="entry name" value="PqqF-like_C_4"/>
</dbReference>
<evidence type="ECO:0000256" key="6">
    <source>
        <dbReference type="ARBA" id="ARBA00022670"/>
    </source>
</evidence>
<sequence length="961" mass="109457">MKFLFFLLGLFVINQIDALETIKDERTIPILTPSLKDQKSVKLRLDNGLEAFIISDPDTDKTGAVLTVLTGGFSDPLEHPGMAHFLEHMLFLGTEEYPDESEYQRYIKDHGGSANAFTTSDATTFLFTVDPDGLEGALSRFSSFFKKPLFSPSGVARELNAIDQEYSKNIENEDFRDLYVHYDLASPEYRKRAFYMGNSKSLSKVTQDELKKWYETNYSAHIMKLIVVGKQPLEELKQLVIKDFSGIPKREIIKTDIAGPLSNPSFAGKLIYIEPLQELRTLNLTFEVPEKYKKMLDSKPYSVVCSVLGDESETSLLNALKKEGLAESLTCGDLHFGGKKLEIYVQIGLTAKGVANWQTVLERFLQAVANFKEKKFPKMLFDDINQIQTLSYQFQSRENLFSDLMMQGIRIIEEPLSTYPERSLVTKKYDEKAVMNLLSYLSLQNMHIYLKAPKGEVPYKADQEEPWLHVRYGITSLTPEDLNRFKNIKLNKAIDLPEKNRFLPKNVAVHPLEETETRDTLLPIPKLILDTAFQELYYAKDTSFRLPQSTLNFQIHTKASTLEDVRSQTLLELYLRSIREALNPLTYPAKVAGMDFDIKKGIYGILLTVDGFSDSIDDVLQAMIQTLKDPKAIISQFDTAKDALSREWGNFPLSPPINQGVDELKALLYKESTLPTQKLIELKQITKEDFAKWVSHFFDEAFIKGLVFGDISGEKATDIAKNLTSSLVKNPLPKDQIKRPSIVDLGAQESPFYISKPIASKGNAAILAIETPFPFSFEKRASHHLLSQSLSEPFFSELRTKQQTGYIVQAQGEEAEKALFQYFLVQSSSHSTEDLLARFELFIETFTRDIKENIPEERFNNLKSAAVYLLKNPAKSLSEMGKLLSYIYLQYDDFTWLDQRLKALESLTYEDFINYSKKVLGKKNKARAAILLNGLVEDESFLQYKRAESLEVVKKELTYVP</sequence>
<dbReference type="AlphaFoldDB" id="A0A090D2A9"/>
<dbReference type="FunFam" id="3.30.830.10:FF:000012">
    <property type="entry name" value="Protease 3"/>
    <property type="match status" value="1"/>
</dbReference>
<feature type="domain" description="Peptidase M16 N-terminal" evidence="15">
    <location>
        <begin position="54"/>
        <end position="173"/>
    </location>
</feature>
<evidence type="ECO:0000259" key="15">
    <source>
        <dbReference type="Pfam" id="PF00675"/>
    </source>
</evidence>
<organism evidence="19 20">
    <name type="scientific">Candidatus Criblamydia sequanensis CRIB-18</name>
    <dbReference type="NCBI Taxonomy" id="1437425"/>
    <lineage>
        <taxon>Bacteria</taxon>
        <taxon>Pseudomonadati</taxon>
        <taxon>Chlamydiota</taxon>
        <taxon>Chlamydiia</taxon>
        <taxon>Parachlamydiales</taxon>
        <taxon>Candidatus Criblamydiaceae</taxon>
        <taxon>Candidatus Criblamydia</taxon>
    </lineage>
</organism>
<keyword evidence="10" id="KW-0482">Metalloprotease</keyword>
<dbReference type="InterPro" id="IPR007863">
    <property type="entry name" value="Peptidase_M16_C"/>
</dbReference>
<feature type="domain" description="Coenzyme PQQ synthesis protein F-like C-terminal lobe" evidence="18">
    <location>
        <begin position="785"/>
        <end position="880"/>
    </location>
</feature>
<feature type="domain" description="Peptidase M16 C-terminal" evidence="16">
    <location>
        <begin position="204"/>
        <end position="383"/>
    </location>
</feature>
<reference evidence="19" key="2">
    <citation type="submission" date="2014-09" db="EMBL/GenBank/DDBJ databases">
        <title>Criblamydia sequanensis harbors a mega-plasmid encoding arsenite resistance.</title>
        <authorList>
            <person name="Bertelli C."/>
            <person name="Goesmann A."/>
            <person name="Greub G."/>
        </authorList>
    </citation>
    <scope>NUCLEOTIDE SEQUENCE [LARGE SCALE GENOMIC DNA]</scope>
    <source>
        <strain evidence="19">CRIB-18</strain>
    </source>
</reference>
<dbReference type="Pfam" id="PF05193">
    <property type="entry name" value="Peptidase_M16_C"/>
    <property type="match status" value="1"/>
</dbReference>
<evidence type="ECO:0000259" key="17">
    <source>
        <dbReference type="Pfam" id="PF16187"/>
    </source>
</evidence>
<dbReference type="PANTHER" id="PTHR43690">
    <property type="entry name" value="NARDILYSIN"/>
    <property type="match status" value="1"/>
</dbReference>
<dbReference type="GO" id="GO:0004222">
    <property type="term" value="F:metalloendopeptidase activity"/>
    <property type="evidence" value="ECO:0007669"/>
    <property type="project" value="UniProtKB-EC"/>
</dbReference>
<dbReference type="InterPro" id="IPR032632">
    <property type="entry name" value="Peptidase_M16_M"/>
</dbReference>
<evidence type="ECO:0000256" key="13">
    <source>
        <dbReference type="ARBA" id="ARBA00033450"/>
    </source>
</evidence>
<keyword evidence="6" id="KW-0645">Protease</keyword>
<evidence type="ECO:0000256" key="5">
    <source>
        <dbReference type="ARBA" id="ARBA00017565"/>
    </source>
</evidence>
<evidence type="ECO:0000259" key="16">
    <source>
        <dbReference type="Pfam" id="PF05193"/>
    </source>
</evidence>
<dbReference type="Gene3D" id="3.30.830.10">
    <property type="entry name" value="Metalloenzyme, LuxS/M16 peptidase-like"/>
    <property type="match status" value="4"/>
</dbReference>
<dbReference type="InterPro" id="IPR011249">
    <property type="entry name" value="Metalloenz_LuxS/M16"/>
</dbReference>
<name>A0A090D2A9_9BACT</name>
<comment type="cofactor">
    <cofactor evidence="1">
        <name>Zn(2+)</name>
        <dbReference type="ChEBI" id="CHEBI:29105"/>
    </cofactor>
</comment>
<dbReference type="SUPFAM" id="SSF63411">
    <property type="entry name" value="LuxS/MPP-like metallohydrolase"/>
    <property type="match status" value="4"/>
</dbReference>
<evidence type="ECO:0000256" key="3">
    <source>
        <dbReference type="ARBA" id="ARBA00007261"/>
    </source>
</evidence>
<comment type="function">
    <text evidence="2">Endopeptidase that degrades small peptides of less than 7 kDa, such as glucagon and insulin.</text>
</comment>
<evidence type="ECO:0000313" key="20">
    <source>
        <dbReference type="Proteomes" id="UP000031552"/>
    </source>
</evidence>
<keyword evidence="9" id="KW-0862">Zinc</keyword>
<dbReference type="GO" id="GO:0005737">
    <property type="term" value="C:cytoplasm"/>
    <property type="evidence" value="ECO:0007669"/>
    <property type="project" value="UniProtKB-ARBA"/>
</dbReference>
<evidence type="ECO:0000259" key="18">
    <source>
        <dbReference type="Pfam" id="PF22456"/>
    </source>
</evidence>
<evidence type="ECO:0000256" key="7">
    <source>
        <dbReference type="ARBA" id="ARBA00022723"/>
    </source>
</evidence>
<feature type="domain" description="Peptidase M16 middle/third" evidence="17">
    <location>
        <begin position="415"/>
        <end position="679"/>
    </location>
</feature>
<dbReference type="Proteomes" id="UP000031552">
    <property type="component" value="Unassembled WGS sequence"/>
</dbReference>
<comment type="similarity">
    <text evidence="3 14">Belongs to the peptidase M16 family.</text>
</comment>
<dbReference type="InterPro" id="IPR050626">
    <property type="entry name" value="Peptidase_M16"/>
</dbReference>
<dbReference type="OrthoDB" id="9811314at2"/>
<dbReference type="GO" id="GO:0006508">
    <property type="term" value="P:proteolysis"/>
    <property type="evidence" value="ECO:0007669"/>
    <property type="project" value="UniProtKB-KW"/>
</dbReference>
<evidence type="ECO:0000256" key="1">
    <source>
        <dbReference type="ARBA" id="ARBA00001947"/>
    </source>
</evidence>
<evidence type="ECO:0000256" key="10">
    <source>
        <dbReference type="ARBA" id="ARBA00023049"/>
    </source>
</evidence>
<evidence type="ECO:0000256" key="8">
    <source>
        <dbReference type="ARBA" id="ARBA00022801"/>
    </source>
</evidence>
<dbReference type="GO" id="GO:0046872">
    <property type="term" value="F:metal ion binding"/>
    <property type="evidence" value="ECO:0007669"/>
    <property type="project" value="UniProtKB-KW"/>
</dbReference>
<dbReference type="EC" id="3.4.24.55" evidence="4"/>
<dbReference type="PROSITE" id="PS00143">
    <property type="entry name" value="INSULINASE"/>
    <property type="match status" value="1"/>
</dbReference>
<evidence type="ECO:0000256" key="2">
    <source>
        <dbReference type="ARBA" id="ARBA00002184"/>
    </source>
</evidence>
<dbReference type="EMBL" id="CCEJ010000005">
    <property type="protein sequence ID" value="CDR34183.1"/>
    <property type="molecule type" value="Genomic_DNA"/>
</dbReference>
<protein>
    <recommendedName>
        <fullName evidence="5">Protease 3</fullName>
        <ecNumber evidence="4">3.4.24.55</ecNumber>
    </recommendedName>
    <alternativeName>
        <fullName evidence="13">Pitrilysin</fullName>
    </alternativeName>
    <alternativeName>
        <fullName evidence="12">Protease III</fullName>
    </alternativeName>
    <alternativeName>
        <fullName evidence="11">Protease pi</fullName>
    </alternativeName>
</protein>
<keyword evidence="7" id="KW-0479">Metal-binding</keyword>
<evidence type="ECO:0000256" key="4">
    <source>
        <dbReference type="ARBA" id="ARBA00012449"/>
    </source>
</evidence>
<dbReference type="InterPro" id="IPR001431">
    <property type="entry name" value="Pept_M16_Zn_BS"/>
</dbReference>
<dbReference type="STRING" id="1437425.CSEC_1363"/>
<reference evidence="19" key="1">
    <citation type="submission" date="2013-12" db="EMBL/GenBank/DDBJ databases">
        <authorList>
            <person name="Linke B."/>
        </authorList>
    </citation>
    <scope>NUCLEOTIDE SEQUENCE [LARGE SCALE GENOMIC DNA]</scope>
    <source>
        <strain evidence="19">CRIB-18</strain>
    </source>
</reference>
<dbReference type="Pfam" id="PF16187">
    <property type="entry name" value="Peptidase_M16_M"/>
    <property type="match status" value="1"/>
</dbReference>
<evidence type="ECO:0000256" key="9">
    <source>
        <dbReference type="ARBA" id="ARBA00022833"/>
    </source>
</evidence>
<dbReference type="Pfam" id="PF00675">
    <property type="entry name" value="Peptidase_M16"/>
    <property type="match status" value="1"/>
</dbReference>
<evidence type="ECO:0000256" key="14">
    <source>
        <dbReference type="RuleBase" id="RU004447"/>
    </source>
</evidence>
<dbReference type="eggNOG" id="COG1025">
    <property type="taxonomic scope" value="Bacteria"/>
</dbReference>
<comment type="caution">
    <text evidence="19">The sequence shown here is derived from an EMBL/GenBank/DDBJ whole genome shotgun (WGS) entry which is preliminary data.</text>
</comment>